<dbReference type="EMBL" id="JAGKQM010002430">
    <property type="protein sequence ID" value="KAH0849634.1"/>
    <property type="molecule type" value="Genomic_DNA"/>
</dbReference>
<proteinExistence type="predicted"/>
<name>A0ABQ7X128_BRANA</name>
<dbReference type="Proteomes" id="UP000824890">
    <property type="component" value="Unassembled WGS sequence"/>
</dbReference>
<evidence type="ECO:0000313" key="1">
    <source>
        <dbReference type="EMBL" id="KAH0849634.1"/>
    </source>
</evidence>
<gene>
    <name evidence="1" type="ORF">HID58_096227</name>
</gene>
<protein>
    <submittedName>
        <fullName evidence="1">Uncharacterized protein</fullName>
    </submittedName>
</protein>
<keyword evidence="2" id="KW-1185">Reference proteome</keyword>
<sequence length="178" mass="20487">MVIGVCAWLSQEDNASSVDLEQHQKQVLGVRTNGLRFMDPRQEDLEEKWLIKKKEVLHKFKSWRQHPKQSVQIMAQAMSPFGGTCDPDKQPLGDGCDIYRDYLREDQVESQVVSVPKMSRYKGMCTFAWRLTKQLQEVCEVLISLTGVLKMIWSCPNFSKMAVKSVEMGRLQTGSMKR</sequence>
<comment type="caution">
    <text evidence="1">The sequence shown here is derived from an EMBL/GenBank/DDBJ whole genome shotgun (WGS) entry which is preliminary data.</text>
</comment>
<accession>A0ABQ7X128</accession>
<organism evidence="1 2">
    <name type="scientific">Brassica napus</name>
    <name type="common">Rape</name>
    <dbReference type="NCBI Taxonomy" id="3708"/>
    <lineage>
        <taxon>Eukaryota</taxon>
        <taxon>Viridiplantae</taxon>
        <taxon>Streptophyta</taxon>
        <taxon>Embryophyta</taxon>
        <taxon>Tracheophyta</taxon>
        <taxon>Spermatophyta</taxon>
        <taxon>Magnoliopsida</taxon>
        <taxon>eudicotyledons</taxon>
        <taxon>Gunneridae</taxon>
        <taxon>Pentapetalae</taxon>
        <taxon>rosids</taxon>
        <taxon>malvids</taxon>
        <taxon>Brassicales</taxon>
        <taxon>Brassicaceae</taxon>
        <taxon>Brassiceae</taxon>
        <taxon>Brassica</taxon>
    </lineage>
</organism>
<evidence type="ECO:0000313" key="2">
    <source>
        <dbReference type="Proteomes" id="UP000824890"/>
    </source>
</evidence>
<reference evidence="1 2" key="1">
    <citation type="submission" date="2021-05" db="EMBL/GenBank/DDBJ databases">
        <title>Genome Assembly of Synthetic Allotetraploid Brassica napus Reveals Homoeologous Exchanges between Subgenomes.</title>
        <authorList>
            <person name="Davis J.T."/>
        </authorList>
    </citation>
    <scope>NUCLEOTIDE SEQUENCE [LARGE SCALE GENOMIC DNA]</scope>
    <source>
        <strain evidence="2">cv. Da-Ae</strain>
        <tissue evidence="1">Seedling</tissue>
    </source>
</reference>